<dbReference type="GO" id="GO:0006631">
    <property type="term" value="P:fatty acid metabolic process"/>
    <property type="evidence" value="ECO:0007669"/>
    <property type="project" value="TreeGrafter"/>
</dbReference>
<dbReference type="InterPro" id="IPR042099">
    <property type="entry name" value="ANL_N_sf"/>
</dbReference>
<dbReference type="EMBL" id="FAUH01000014">
    <property type="protein sequence ID" value="CUU66684.1"/>
    <property type="molecule type" value="Genomic_DNA"/>
</dbReference>
<dbReference type="AlphaFoldDB" id="A0A0X2NMI0"/>
<dbReference type="PANTHER" id="PTHR43201:SF5">
    <property type="entry name" value="MEDIUM-CHAIN ACYL-COA LIGASE ACSF2, MITOCHONDRIAL"/>
    <property type="match status" value="1"/>
</dbReference>
<accession>A0A0X2NMI0</accession>
<organism evidence="4 5">
    <name type="scientific">Corynebacterium variabile</name>
    <dbReference type="NCBI Taxonomy" id="1727"/>
    <lineage>
        <taxon>Bacteria</taxon>
        <taxon>Bacillati</taxon>
        <taxon>Actinomycetota</taxon>
        <taxon>Actinomycetes</taxon>
        <taxon>Mycobacteriales</taxon>
        <taxon>Corynebacteriaceae</taxon>
        <taxon>Corynebacterium</taxon>
    </lineage>
</organism>
<sequence>MRQAPDSLASLGSIILTAGRDDPTGAAVIDGDGVLTRAQLADRALSLAHVLVDRGVRPDDTVVVHDHNPRATVIACCAAWIAGACPLPLDPALPVPDAVSPAAVLSDITDIHSPTDLRPLPDAAASSWKAVATSGSTGAPKVVAATAPALLDPTVPVTSFLPREQVQLVTAPLHRSAPFTYAFRGLFTGHTLVLAGDPDPVAWLAAVATYRVTWTMTSPAFLHRLMLLPESTRRAADLTSLRTLLHIGAPCPVPLKRAVIDWLGPERVVEVYAGSESNGLTVIDGDEWLAHPGSVGTASGGTQITVRDAAGRDLPAGVTGEVWLRRGETPTYRYLGGTSQRDAEGWDTLGDLGFLDGYGYLHLVDRAADAIVRDGVTVYPARIEAEALRQPGVRDAVAFGLGATGVGLVVETDGDPPHLPGVDLVWAVPGPLRDAAGKTSRQDWSRRI</sequence>
<dbReference type="InterPro" id="IPR000873">
    <property type="entry name" value="AMP-dep_synth/lig_dom"/>
</dbReference>
<dbReference type="OrthoDB" id="9803968at2"/>
<evidence type="ECO:0000259" key="3">
    <source>
        <dbReference type="Pfam" id="PF00501"/>
    </source>
</evidence>
<dbReference type="Proteomes" id="UP000182498">
    <property type="component" value="Unassembled WGS sequence"/>
</dbReference>
<dbReference type="SUPFAM" id="SSF56801">
    <property type="entry name" value="Acetyl-CoA synthetase-like"/>
    <property type="match status" value="1"/>
</dbReference>
<feature type="domain" description="AMP-dependent synthetase/ligase" evidence="3">
    <location>
        <begin position="133"/>
        <end position="326"/>
    </location>
</feature>
<gene>
    <name evidence="4" type="ORF">CVAR292_02031</name>
</gene>
<reference evidence="5" key="1">
    <citation type="submission" date="2015-11" db="EMBL/GenBank/DDBJ databases">
        <authorList>
            <person name="Dugat-Bony E."/>
        </authorList>
    </citation>
    <scope>NUCLEOTIDE SEQUENCE [LARGE SCALE GENOMIC DNA]</scope>
    <source>
        <strain evidence="5">Mu292</strain>
    </source>
</reference>
<keyword evidence="5" id="KW-1185">Reference proteome</keyword>
<dbReference type="Pfam" id="PF00501">
    <property type="entry name" value="AMP-binding"/>
    <property type="match status" value="2"/>
</dbReference>
<proteinExistence type="inferred from homology"/>
<comment type="similarity">
    <text evidence="1">Belongs to the ATP-dependent AMP-binding enzyme family.</text>
</comment>
<dbReference type="PANTHER" id="PTHR43201">
    <property type="entry name" value="ACYL-COA SYNTHETASE"/>
    <property type="match status" value="1"/>
</dbReference>
<name>A0A0X2NMI0_9CORY</name>
<evidence type="ECO:0000256" key="1">
    <source>
        <dbReference type="ARBA" id="ARBA00006432"/>
    </source>
</evidence>
<dbReference type="Gene3D" id="3.40.50.12780">
    <property type="entry name" value="N-terminal domain of ligase-like"/>
    <property type="match status" value="1"/>
</dbReference>
<keyword evidence="2 4" id="KW-0436">Ligase</keyword>
<evidence type="ECO:0000256" key="2">
    <source>
        <dbReference type="ARBA" id="ARBA00022598"/>
    </source>
</evidence>
<evidence type="ECO:0000313" key="4">
    <source>
        <dbReference type="EMBL" id="CUU66684.1"/>
    </source>
</evidence>
<protein>
    <submittedName>
        <fullName evidence="4">Acyl-CoA synthetases (AMP-forming)/AMP-acid ligases II</fullName>
    </submittedName>
</protein>
<evidence type="ECO:0000313" key="5">
    <source>
        <dbReference type="Proteomes" id="UP000182498"/>
    </source>
</evidence>
<feature type="domain" description="AMP-dependent synthetase/ligase" evidence="3">
    <location>
        <begin position="23"/>
        <end position="95"/>
    </location>
</feature>
<dbReference type="GO" id="GO:0031956">
    <property type="term" value="F:medium-chain fatty acid-CoA ligase activity"/>
    <property type="evidence" value="ECO:0007669"/>
    <property type="project" value="TreeGrafter"/>
</dbReference>
<dbReference type="RefSeq" id="WP_073884371.1">
    <property type="nucleotide sequence ID" value="NZ_FAUH01000014.1"/>
</dbReference>